<dbReference type="AlphaFoldDB" id="E0I908"/>
<evidence type="ECO:0000313" key="2">
    <source>
        <dbReference type="Proteomes" id="UP000005387"/>
    </source>
</evidence>
<dbReference type="Proteomes" id="UP000005387">
    <property type="component" value="Unassembled WGS sequence"/>
</dbReference>
<protein>
    <submittedName>
        <fullName evidence="1">Uncharacterized protein</fullName>
    </submittedName>
</protein>
<evidence type="ECO:0000313" key="1">
    <source>
        <dbReference type="EMBL" id="EFM10892.1"/>
    </source>
</evidence>
<dbReference type="EMBL" id="AEDD01000005">
    <property type="protein sequence ID" value="EFM10892.1"/>
    <property type="molecule type" value="Genomic_DNA"/>
</dbReference>
<name>E0I908_9BACL</name>
<reference evidence="1 2" key="1">
    <citation type="submission" date="2010-07" db="EMBL/GenBank/DDBJ databases">
        <title>The draft genome of Paenibacillus curdlanolyticus YK9.</title>
        <authorList>
            <consortium name="US DOE Joint Genome Institute (JGI-PGF)"/>
            <person name="Lucas S."/>
            <person name="Copeland A."/>
            <person name="Lapidus A."/>
            <person name="Cheng J.-F."/>
            <person name="Bruce D."/>
            <person name="Goodwin L."/>
            <person name="Pitluck S."/>
            <person name="Land M.L."/>
            <person name="Hauser L."/>
            <person name="Chang Y.-J."/>
            <person name="Jeffries C."/>
            <person name="Anderson I.J."/>
            <person name="Johnson E."/>
            <person name="Loganathan U."/>
            <person name="Mulhopadhyay B."/>
            <person name="Kyrpides N."/>
            <person name="Woyke T.J."/>
        </authorList>
    </citation>
    <scope>NUCLEOTIDE SEQUENCE [LARGE SCALE GENOMIC DNA]</scope>
    <source>
        <strain evidence="1 2">YK9</strain>
    </source>
</reference>
<keyword evidence="2" id="KW-1185">Reference proteome</keyword>
<proteinExistence type="predicted"/>
<dbReference type="OrthoDB" id="2629085at2"/>
<organism evidence="1 2">
    <name type="scientific">Paenibacillus curdlanolyticus YK9</name>
    <dbReference type="NCBI Taxonomy" id="717606"/>
    <lineage>
        <taxon>Bacteria</taxon>
        <taxon>Bacillati</taxon>
        <taxon>Bacillota</taxon>
        <taxon>Bacilli</taxon>
        <taxon>Bacillales</taxon>
        <taxon>Paenibacillaceae</taxon>
        <taxon>Paenibacillus</taxon>
    </lineage>
</organism>
<sequence length="144" mass="16541">MLEFGVMSIIVLLVSSRGLQLMLDMRHKSLMERLDGMVGEQLRHSSNKVIVLNHTNPAFEEMDKLLSVATAYSYNIVLFSQPWMIKLKAKKWFRHSVINGYEQDGLIAFQQEEGIFVKGSKGKVYYIKEMLEVLREDLSQKASA</sequence>
<accession>E0I908</accession>
<dbReference type="RefSeq" id="WP_006038142.1">
    <property type="nucleotide sequence ID" value="NZ_AEDD01000005.1"/>
</dbReference>
<dbReference type="STRING" id="717606.PaecuDRAFT_2142"/>
<gene>
    <name evidence="1" type="ORF">PaecuDRAFT_2142</name>
</gene>